<sequence length="367" mass="41863">MDCPTHDRMLAQKCAQQLATERDPIERFKLMALKHGCSGIKSIGTKFRLMDTSGDRKLTFDEFVEGCQRVVARMSKEELKTVFDAFDKDGNGYMNYDEFLAAVRPGMSEARKRLVMDVFIRLDKTGDGVITVDDILDSYNVRSHPKYQNGEMSKKEILTQFLTNFEVGDHVDGTVYYTQVMACTQRTNKEIQMKSRQALQKATDPLERLQLACMSRGATGIKGLARKFKIMDDDGNRSIDFKEFVKGLREYGLTELSNENMKELFEQFDKNGNGTIDFDEFLEKLRAFQKLDKTGDGVITVEDLRGVYSVKKHPKYLNGEWTEDQCLRTFLDSFDSQDKDGKVSASKRGEKEKSGDTTPDLSHLEIP</sequence>
<dbReference type="SMART" id="SM00054">
    <property type="entry name" value="EFh"/>
    <property type="match status" value="4"/>
</dbReference>
<dbReference type="SUPFAM" id="SSF47473">
    <property type="entry name" value="EF-hand"/>
    <property type="match status" value="2"/>
</dbReference>
<evidence type="ECO:0000313" key="7">
    <source>
        <dbReference type="Proteomes" id="UP000245119"/>
    </source>
</evidence>
<evidence type="ECO:0000259" key="5">
    <source>
        <dbReference type="PROSITE" id="PS50222"/>
    </source>
</evidence>
<feature type="compositionally biased region" description="Basic and acidic residues" evidence="4">
    <location>
        <begin position="336"/>
        <end position="355"/>
    </location>
</feature>
<protein>
    <recommendedName>
        <fullName evidence="5">EF-hand domain-containing protein</fullName>
    </recommendedName>
</protein>
<dbReference type="Pfam" id="PF13202">
    <property type="entry name" value="EF-hand_5"/>
    <property type="match status" value="2"/>
</dbReference>
<keyword evidence="3" id="KW-0106">Calcium</keyword>
<evidence type="ECO:0000256" key="3">
    <source>
        <dbReference type="ARBA" id="ARBA00022837"/>
    </source>
</evidence>
<keyword evidence="7" id="KW-1185">Reference proteome</keyword>
<feature type="domain" description="EF-hand" evidence="5">
    <location>
        <begin position="74"/>
        <end position="109"/>
    </location>
</feature>
<feature type="domain" description="EF-hand" evidence="5">
    <location>
        <begin position="110"/>
        <end position="145"/>
    </location>
</feature>
<dbReference type="Pfam" id="PF13499">
    <property type="entry name" value="EF-hand_7"/>
    <property type="match status" value="2"/>
</dbReference>
<evidence type="ECO:0000256" key="2">
    <source>
        <dbReference type="ARBA" id="ARBA00022737"/>
    </source>
</evidence>
<proteinExistence type="predicted"/>
<feature type="domain" description="EF-hand" evidence="5">
    <location>
        <begin position="256"/>
        <end position="291"/>
    </location>
</feature>
<dbReference type="AlphaFoldDB" id="A0A2T7NR22"/>
<evidence type="ECO:0000256" key="1">
    <source>
        <dbReference type="ARBA" id="ARBA00022723"/>
    </source>
</evidence>
<dbReference type="PANTHER" id="PTHR34524">
    <property type="entry name" value="CALCYPHOSIN"/>
    <property type="match status" value="1"/>
</dbReference>
<dbReference type="Gene3D" id="1.10.238.10">
    <property type="entry name" value="EF-hand"/>
    <property type="match status" value="4"/>
</dbReference>
<dbReference type="OrthoDB" id="444540at2759"/>
<reference evidence="6 7" key="1">
    <citation type="submission" date="2018-04" db="EMBL/GenBank/DDBJ databases">
        <title>The genome of golden apple snail Pomacea canaliculata provides insight into stress tolerance and invasive adaptation.</title>
        <authorList>
            <person name="Liu C."/>
            <person name="Liu B."/>
            <person name="Ren Y."/>
            <person name="Zhang Y."/>
            <person name="Wang H."/>
            <person name="Li S."/>
            <person name="Jiang F."/>
            <person name="Yin L."/>
            <person name="Zhang G."/>
            <person name="Qian W."/>
            <person name="Fan W."/>
        </authorList>
    </citation>
    <scope>NUCLEOTIDE SEQUENCE [LARGE SCALE GENOMIC DNA]</scope>
    <source>
        <strain evidence="6">SZHN2017</strain>
        <tissue evidence="6">Muscle</tissue>
    </source>
</reference>
<dbReference type="EMBL" id="PZQS01000010">
    <property type="protein sequence ID" value="PVD23619.1"/>
    <property type="molecule type" value="Genomic_DNA"/>
</dbReference>
<feature type="region of interest" description="Disordered" evidence="4">
    <location>
        <begin position="335"/>
        <end position="367"/>
    </location>
</feature>
<comment type="caution">
    <text evidence="6">The sequence shown here is derived from an EMBL/GenBank/DDBJ whole genome shotgun (WGS) entry which is preliminary data.</text>
</comment>
<feature type="domain" description="EF-hand" evidence="5">
    <location>
        <begin position="219"/>
        <end position="254"/>
    </location>
</feature>
<dbReference type="PROSITE" id="PS50222">
    <property type="entry name" value="EF_HAND_2"/>
    <property type="match status" value="5"/>
</dbReference>
<evidence type="ECO:0000313" key="6">
    <source>
        <dbReference type="EMBL" id="PVD23619.1"/>
    </source>
</evidence>
<dbReference type="PROSITE" id="PS00018">
    <property type="entry name" value="EF_HAND_1"/>
    <property type="match status" value="4"/>
</dbReference>
<name>A0A2T7NR22_POMCA</name>
<dbReference type="InterPro" id="IPR011992">
    <property type="entry name" value="EF-hand-dom_pair"/>
</dbReference>
<dbReference type="STRING" id="400727.A0A2T7NR22"/>
<dbReference type="CDD" id="cd00051">
    <property type="entry name" value="EFh"/>
    <property type="match status" value="3"/>
</dbReference>
<dbReference type="Proteomes" id="UP000245119">
    <property type="component" value="Linkage Group LG10"/>
</dbReference>
<gene>
    <name evidence="6" type="ORF">C0Q70_16892</name>
</gene>
<feature type="domain" description="EF-hand" evidence="5">
    <location>
        <begin position="38"/>
        <end position="73"/>
    </location>
</feature>
<organism evidence="6 7">
    <name type="scientific">Pomacea canaliculata</name>
    <name type="common">Golden apple snail</name>
    <dbReference type="NCBI Taxonomy" id="400727"/>
    <lineage>
        <taxon>Eukaryota</taxon>
        <taxon>Metazoa</taxon>
        <taxon>Spiralia</taxon>
        <taxon>Lophotrochozoa</taxon>
        <taxon>Mollusca</taxon>
        <taxon>Gastropoda</taxon>
        <taxon>Caenogastropoda</taxon>
        <taxon>Architaenioglossa</taxon>
        <taxon>Ampullarioidea</taxon>
        <taxon>Ampullariidae</taxon>
        <taxon>Pomacea</taxon>
    </lineage>
</organism>
<evidence type="ECO:0000256" key="4">
    <source>
        <dbReference type="SAM" id="MobiDB-lite"/>
    </source>
</evidence>
<dbReference type="GO" id="GO:0005509">
    <property type="term" value="F:calcium ion binding"/>
    <property type="evidence" value="ECO:0007669"/>
    <property type="project" value="InterPro"/>
</dbReference>
<dbReference type="InterPro" id="IPR018247">
    <property type="entry name" value="EF_Hand_1_Ca_BS"/>
</dbReference>
<accession>A0A2T7NR22</accession>
<keyword evidence="1" id="KW-0479">Metal-binding</keyword>
<dbReference type="InterPro" id="IPR002048">
    <property type="entry name" value="EF_hand_dom"/>
</dbReference>
<dbReference type="PANTHER" id="PTHR34524:SF6">
    <property type="entry name" value="CALCYPHOSINE LIKE"/>
    <property type="match status" value="1"/>
</dbReference>
<dbReference type="InterPro" id="IPR051581">
    <property type="entry name" value="Ca-bind"/>
</dbReference>
<keyword evidence="2" id="KW-0677">Repeat</keyword>